<protein>
    <recommendedName>
        <fullName evidence="4">Lipoprotein</fullName>
    </recommendedName>
</protein>
<feature type="chain" id="PRO_5016783069" description="Lipoprotein" evidence="1">
    <location>
        <begin position="20"/>
        <end position="270"/>
    </location>
</feature>
<reference evidence="2 3" key="1">
    <citation type="submission" date="2018-07" db="EMBL/GenBank/DDBJ databases">
        <title>Genome sequencing of Moraxellaceae gen. HYN0046.</title>
        <authorList>
            <person name="Kim M."/>
            <person name="Yi H."/>
        </authorList>
    </citation>
    <scope>NUCLEOTIDE SEQUENCE [LARGE SCALE GENOMIC DNA]</scope>
    <source>
        <strain evidence="2 3">HYN0046</strain>
    </source>
</reference>
<keyword evidence="1" id="KW-0732">Signal</keyword>
<dbReference type="RefSeq" id="WP_114899631.1">
    <property type="nucleotide sequence ID" value="NZ_CP031222.1"/>
</dbReference>
<evidence type="ECO:0008006" key="4">
    <source>
        <dbReference type="Google" id="ProtNLM"/>
    </source>
</evidence>
<feature type="signal peptide" evidence="1">
    <location>
        <begin position="1"/>
        <end position="19"/>
    </location>
</feature>
<evidence type="ECO:0000313" key="3">
    <source>
        <dbReference type="Proteomes" id="UP000253940"/>
    </source>
</evidence>
<dbReference type="OrthoDB" id="6717092at2"/>
<gene>
    <name evidence="2" type="ORF">HYN46_12145</name>
</gene>
<sequence>MLHNKKMLLIGLTASILLSGCGGGTGDAIVDAITPPALTDGAGGRFYGYYVQSADTADTPSTVGGMYLSLPNSEGGFNGRMSYQFFDCQRTNALQITGQKTTAYLTGKTVGSLDTLNWDQLNPTFAATFSGSYSRATDNYSGKYNRIDKSGDDRKTVNNCGSYTVADKGTWQVYKDSVTFPNNFALTQTGDLINWTFVSNATRAVVLIVDPSQVDSSNNAVVRQIIAPATTLITNAVNNNVARGQQYLAVVELFDINNTPVAFKTLAVKF</sequence>
<dbReference type="AlphaFoldDB" id="A0A345P8B4"/>
<evidence type="ECO:0000313" key="2">
    <source>
        <dbReference type="EMBL" id="AXI03523.1"/>
    </source>
</evidence>
<dbReference type="EMBL" id="CP031222">
    <property type="protein sequence ID" value="AXI03523.1"/>
    <property type="molecule type" value="Genomic_DNA"/>
</dbReference>
<organism evidence="2 3">
    <name type="scientific">Aquirhabdus parva</name>
    <dbReference type="NCBI Taxonomy" id="2283318"/>
    <lineage>
        <taxon>Bacteria</taxon>
        <taxon>Pseudomonadati</taxon>
        <taxon>Pseudomonadota</taxon>
        <taxon>Gammaproteobacteria</taxon>
        <taxon>Moraxellales</taxon>
        <taxon>Moraxellaceae</taxon>
        <taxon>Aquirhabdus</taxon>
    </lineage>
</organism>
<evidence type="ECO:0000256" key="1">
    <source>
        <dbReference type="SAM" id="SignalP"/>
    </source>
</evidence>
<dbReference type="KEGG" id="mbah:HYN46_12145"/>
<dbReference type="Proteomes" id="UP000253940">
    <property type="component" value="Chromosome"/>
</dbReference>
<proteinExistence type="predicted"/>
<keyword evidence="3" id="KW-1185">Reference proteome</keyword>
<dbReference type="PROSITE" id="PS51257">
    <property type="entry name" value="PROKAR_LIPOPROTEIN"/>
    <property type="match status" value="1"/>
</dbReference>
<accession>A0A345P8B4</accession>
<name>A0A345P8B4_9GAMM</name>